<protein>
    <submittedName>
        <fullName evidence="1">Uncharacterized protein</fullName>
    </submittedName>
</protein>
<gene>
    <name evidence="1" type="ORF">S03H2_67226</name>
</gene>
<feature type="non-terminal residue" evidence="1">
    <location>
        <position position="99"/>
    </location>
</feature>
<reference evidence="1" key="1">
    <citation type="journal article" date="2014" name="Front. Microbiol.">
        <title>High frequency of phylogenetically diverse reductive dehalogenase-homologous genes in deep subseafloor sedimentary metagenomes.</title>
        <authorList>
            <person name="Kawai M."/>
            <person name="Futagami T."/>
            <person name="Toyoda A."/>
            <person name="Takaki Y."/>
            <person name="Nishi S."/>
            <person name="Hori S."/>
            <person name="Arai W."/>
            <person name="Tsubouchi T."/>
            <person name="Morono Y."/>
            <person name="Uchiyama I."/>
            <person name="Ito T."/>
            <person name="Fujiyama A."/>
            <person name="Inagaki F."/>
            <person name="Takami H."/>
        </authorList>
    </citation>
    <scope>NUCLEOTIDE SEQUENCE</scope>
    <source>
        <strain evidence="1">Expedition CK06-06</strain>
    </source>
</reference>
<sequence>MFVKPDSIRLKLIDNLVEGLISDGIWPKLDCLWNMACHTNNTGEAQINWINPGTFDFTLINNPAFEIDRGFTGNGVNQYINNQYNPSIDSINYSLNDAA</sequence>
<name>X1K038_9ZZZZ</name>
<organism evidence="1">
    <name type="scientific">marine sediment metagenome</name>
    <dbReference type="NCBI Taxonomy" id="412755"/>
    <lineage>
        <taxon>unclassified sequences</taxon>
        <taxon>metagenomes</taxon>
        <taxon>ecological metagenomes</taxon>
    </lineage>
</organism>
<accession>X1K038</accession>
<dbReference type="AlphaFoldDB" id="X1K038"/>
<comment type="caution">
    <text evidence="1">The sequence shown here is derived from an EMBL/GenBank/DDBJ whole genome shotgun (WGS) entry which is preliminary data.</text>
</comment>
<proteinExistence type="predicted"/>
<dbReference type="EMBL" id="BARU01043974">
    <property type="protein sequence ID" value="GAH87025.1"/>
    <property type="molecule type" value="Genomic_DNA"/>
</dbReference>
<evidence type="ECO:0000313" key="1">
    <source>
        <dbReference type="EMBL" id="GAH87025.1"/>
    </source>
</evidence>